<keyword evidence="3" id="KW-0677">Repeat</keyword>
<dbReference type="EMBL" id="HACA01001109">
    <property type="protein sequence ID" value="CDW18470.1"/>
    <property type="molecule type" value="Transcribed_RNA"/>
</dbReference>
<dbReference type="PROSITE" id="PS00678">
    <property type="entry name" value="WD_REPEATS_1"/>
    <property type="match status" value="2"/>
</dbReference>
<reference evidence="7" key="1">
    <citation type="submission" date="2014-05" db="EMBL/GenBank/DDBJ databases">
        <authorList>
            <person name="Chronopoulou M."/>
        </authorList>
    </citation>
    <scope>NUCLEOTIDE SEQUENCE</scope>
    <source>
        <tissue evidence="7">Whole organism</tissue>
    </source>
</reference>
<dbReference type="InterPro" id="IPR013761">
    <property type="entry name" value="SAM/pointed_sf"/>
</dbReference>
<evidence type="ECO:0000256" key="1">
    <source>
        <dbReference type="ARBA" id="ARBA00020894"/>
    </source>
</evidence>
<feature type="repeat" description="WD" evidence="4">
    <location>
        <begin position="1"/>
        <end position="36"/>
    </location>
</feature>
<dbReference type="InterPro" id="IPR019775">
    <property type="entry name" value="WD40_repeat_CS"/>
</dbReference>
<protein>
    <recommendedName>
        <fullName evidence="1">WD repeat, SAM and U-box domain-containing protein 1</fullName>
    </recommendedName>
</protein>
<dbReference type="GO" id="GO:1990234">
    <property type="term" value="C:transferase complex"/>
    <property type="evidence" value="ECO:0007669"/>
    <property type="project" value="UniProtKB-ARBA"/>
</dbReference>
<sequence length="572" mass="64760">MSLRFSPIKGSNLLISTGGDKLARLWDTSGNKCIAVLNHHTRYVTSSVFLRHGQFLITGSNDRTAVIWDLNIDNSTTVLDQDYISCEKSINRRNEEIYQLLMNNEFLEATLEASLSGHHSDINNLIFISQNQLISCSSDKTVRHWYLSSSPDFSMLIKSTELNQTCKTDKLIYDVDFCHSSKILVSGDGKIRHMSEEIEIIGSLPVEELFGVIRSCRITLDCKFVLSGGDDDRIYVWDVESLQKIESYEGHEGTIFFIDFVPFKDGVYRIVSGCAMGELKYWIFNPYGDQKSQTLTYVEEAHDLGVNCGAFRHQNESKCEEYYLATGGNDCLIKIWKVDNAHIQPHKSLSGHGGVIMSVSFSKGDSRQLMVSTSGDKTVRLWDGFDFQVLRVLETQCRYVPCSAFSQPLFELDGSKYMYLATGSNDEFISLWKLSGSLVDENIQSFHHTDMKKWSISDVSVWINSLKIKGFNSHIFSESFESLRLDGAQLAHLTREDLLSKFPETFSEPSAAENVFQTIQWRRNKISNPLSEPTAPSYSKVFPPSLVNDETEIPSDLICPITHEIMIHPLPI</sequence>
<dbReference type="PANTHER" id="PTHR22847:SF637">
    <property type="entry name" value="WD REPEAT DOMAIN 5B"/>
    <property type="match status" value="1"/>
</dbReference>
<dbReference type="SMART" id="SM00320">
    <property type="entry name" value="WD40"/>
    <property type="match status" value="8"/>
</dbReference>
<dbReference type="Gene3D" id="1.10.150.50">
    <property type="entry name" value="Transcription Factor, Ets-1"/>
    <property type="match status" value="1"/>
</dbReference>
<dbReference type="GO" id="GO:0004842">
    <property type="term" value="F:ubiquitin-protein transferase activity"/>
    <property type="evidence" value="ECO:0007669"/>
    <property type="project" value="InterPro"/>
</dbReference>
<dbReference type="AlphaFoldDB" id="A0A0K2SY79"/>
<dbReference type="InterPro" id="IPR001660">
    <property type="entry name" value="SAM"/>
</dbReference>
<dbReference type="PROSITE" id="PS50105">
    <property type="entry name" value="SAM_DOMAIN"/>
    <property type="match status" value="1"/>
</dbReference>
<dbReference type="PROSITE" id="PS51698">
    <property type="entry name" value="U_BOX"/>
    <property type="match status" value="1"/>
</dbReference>
<dbReference type="InterPro" id="IPR003613">
    <property type="entry name" value="Ubox_domain"/>
</dbReference>
<evidence type="ECO:0000256" key="2">
    <source>
        <dbReference type="ARBA" id="ARBA00022574"/>
    </source>
</evidence>
<dbReference type="PROSITE" id="PS50082">
    <property type="entry name" value="WD_REPEATS_2"/>
    <property type="match status" value="5"/>
</dbReference>
<dbReference type="GO" id="GO:0016567">
    <property type="term" value="P:protein ubiquitination"/>
    <property type="evidence" value="ECO:0007669"/>
    <property type="project" value="InterPro"/>
</dbReference>
<dbReference type="SUPFAM" id="SSF50978">
    <property type="entry name" value="WD40 repeat-like"/>
    <property type="match status" value="2"/>
</dbReference>
<name>A0A0K2SY79_LEPSM</name>
<evidence type="ECO:0000256" key="4">
    <source>
        <dbReference type="PROSITE-ProRule" id="PRU00221"/>
    </source>
</evidence>
<evidence type="ECO:0000313" key="7">
    <source>
        <dbReference type="EMBL" id="CDW18470.1"/>
    </source>
</evidence>
<dbReference type="PRINTS" id="PR00320">
    <property type="entry name" value="GPROTEINBRPT"/>
</dbReference>
<organism evidence="7">
    <name type="scientific">Lepeophtheirus salmonis</name>
    <name type="common">Salmon louse</name>
    <name type="synonym">Caligus salmonis</name>
    <dbReference type="NCBI Taxonomy" id="72036"/>
    <lineage>
        <taxon>Eukaryota</taxon>
        <taxon>Metazoa</taxon>
        <taxon>Ecdysozoa</taxon>
        <taxon>Arthropoda</taxon>
        <taxon>Crustacea</taxon>
        <taxon>Multicrustacea</taxon>
        <taxon>Hexanauplia</taxon>
        <taxon>Copepoda</taxon>
        <taxon>Siphonostomatoida</taxon>
        <taxon>Caligidae</taxon>
        <taxon>Lepeophtheirus</taxon>
    </lineage>
</organism>
<evidence type="ECO:0000256" key="3">
    <source>
        <dbReference type="ARBA" id="ARBA00022737"/>
    </source>
</evidence>
<dbReference type="InterPro" id="IPR020472">
    <property type="entry name" value="WD40_PAC1"/>
</dbReference>
<dbReference type="PANTHER" id="PTHR22847">
    <property type="entry name" value="WD40 REPEAT PROTEIN"/>
    <property type="match status" value="1"/>
</dbReference>
<accession>A0A0K2SY79</accession>
<keyword evidence="2 4" id="KW-0853">WD repeat</keyword>
<dbReference type="InterPro" id="IPR015943">
    <property type="entry name" value="WD40/YVTN_repeat-like_dom_sf"/>
</dbReference>
<evidence type="ECO:0000259" key="6">
    <source>
        <dbReference type="PROSITE" id="PS51698"/>
    </source>
</evidence>
<feature type="repeat" description="WD" evidence="4">
    <location>
        <begin position="224"/>
        <end position="247"/>
    </location>
</feature>
<proteinExistence type="predicted"/>
<dbReference type="Gene3D" id="2.130.10.10">
    <property type="entry name" value="YVTN repeat-like/Quinoprotein amine dehydrogenase"/>
    <property type="match status" value="4"/>
</dbReference>
<dbReference type="OrthoDB" id="10064100at2759"/>
<feature type="repeat" description="WD" evidence="4">
    <location>
        <begin position="37"/>
        <end position="78"/>
    </location>
</feature>
<feature type="domain" description="SAM" evidence="5">
    <location>
        <begin position="454"/>
        <end position="525"/>
    </location>
</feature>
<feature type="domain" description="U-box" evidence="6">
    <location>
        <begin position="552"/>
        <end position="572"/>
    </location>
</feature>
<dbReference type="PROSITE" id="PS50294">
    <property type="entry name" value="WD_REPEATS_REGION"/>
    <property type="match status" value="2"/>
</dbReference>
<feature type="repeat" description="WD" evidence="4">
    <location>
        <begin position="115"/>
        <end position="155"/>
    </location>
</feature>
<dbReference type="Pfam" id="PF00400">
    <property type="entry name" value="WD40"/>
    <property type="match status" value="5"/>
</dbReference>
<dbReference type="InterPro" id="IPR001680">
    <property type="entry name" value="WD40_rpt"/>
</dbReference>
<dbReference type="InterPro" id="IPR036322">
    <property type="entry name" value="WD40_repeat_dom_sf"/>
</dbReference>
<feature type="repeat" description="WD" evidence="4">
    <location>
        <begin position="349"/>
        <end position="383"/>
    </location>
</feature>
<evidence type="ECO:0000259" key="5">
    <source>
        <dbReference type="PROSITE" id="PS50105"/>
    </source>
</evidence>